<dbReference type="Pfam" id="PF24068">
    <property type="entry name" value="TPD1_C"/>
    <property type="match status" value="1"/>
</dbReference>
<name>A0AAD7PVU7_QUISA</name>
<sequence>MAAVILFAFLYLIHRGNGSCSLDNISIGQSKTGATIQNKPEWNVTITNNCICSQLDLKLNCNGFQTIEAVDPSILSNSGGVCLLNNGQPIYGFSSLTFKYAWDTSFSFNPISSQTACS</sequence>
<dbReference type="InterPro" id="IPR040361">
    <property type="entry name" value="TPD1"/>
</dbReference>
<feature type="chain" id="PRO_5042261288" evidence="2">
    <location>
        <begin position="19"/>
        <end position="118"/>
    </location>
</feature>
<dbReference type="PANTHER" id="PTHR33184:SF72">
    <property type="entry name" value="BETA-1,3-N-ACETYLGLUCOSAMINYLTRANSFERASE FAMILY PROTEIN"/>
    <property type="match status" value="1"/>
</dbReference>
<proteinExistence type="predicted"/>
<dbReference type="EMBL" id="JARAOO010000005">
    <property type="protein sequence ID" value="KAJ7969179.1"/>
    <property type="molecule type" value="Genomic_DNA"/>
</dbReference>
<gene>
    <name evidence="3" type="ORF">O6P43_013179</name>
</gene>
<dbReference type="Proteomes" id="UP001163823">
    <property type="component" value="Chromosome 5"/>
</dbReference>
<dbReference type="GO" id="GO:0001709">
    <property type="term" value="P:cell fate determination"/>
    <property type="evidence" value="ECO:0007669"/>
    <property type="project" value="TreeGrafter"/>
</dbReference>
<dbReference type="KEGG" id="qsa:O6P43_013179"/>
<keyword evidence="1 2" id="KW-0732">Signal</keyword>
<keyword evidence="4" id="KW-1185">Reference proteome</keyword>
<reference evidence="3" key="1">
    <citation type="journal article" date="2023" name="Science">
        <title>Elucidation of the pathway for biosynthesis of saponin adjuvants from the soapbark tree.</title>
        <authorList>
            <person name="Reed J."/>
            <person name="Orme A."/>
            <person name="El-Demerdash A."/>
            <person name="Owen C."/>
            <person name="Martin L.B.B."/>
            <person name="Misra R.C."/>
            <person name="Kikuchi S."/>
            <person name="Rejzek M."/>
            <person name="Martin A.C."/>
            <person name="Harkess A."/>
            <person name="Leebens-Mack J."/>
            <person name="Louveau T."/>
            <person name="Stephenson M.J."/>
            <person name="Osbourn A."/>
        </authorList>
    </citation>
    <scope>NUCLEOTIDE SEQUENCE</scope>
    <source>
        <strain evidence="3">S10</strain>
    </source>
</reference>
<evidence type="ECO:0000313" key="4">
    <source>
        <dbReference type="Proteomes" id="UP001163823"/>
    </source>
</evidence>
<evidence type="ECO:0000313" key="3">
    <source>
        <dbReference type="EMBL" id="KAJ7969179.1"/>
    </source>
</evidence>
<evidence type="ECO:0000256" key="1">
    <source>
        <dbReference type="ARBA" id="ARBA00022729"/>
    </source>
</evidence>
<feature type="signal peptide" evidence="2">
    <location>
        <begin position="1"/>
        <end position="18"/>
    </location>
</feature>
<accession>A0AAD7PVU7</accession>
<dbReference type="AlphaFoldDB" id="A0AAD7PVU7"/>
<evidence type="ECO:0000256" key="2">
    <source>
        <dbReference type="SAM" id="SignalP"/>
    </source>
</evidence>
<protein>
    <submittedName>
        <fullName evidence="3">Beta-1,3-N-Acetylglucosaminyltransferase family protein</fullName>
    </submittedName>
</protein>
<comment type="caution">
    <text evidence="3">The sequence shown here is derived from an EMBL/GenBank/DDBJ whole genome shotgun (WGS) entry which is preliminary data.</text>
</comment>
<organism evidence="3 4">
    <name type="scientific">Quillaja saponaria</name>
    <name type="common">Soap bark tree</name>
    <dbReference type="NCBI Taxonomy" id="32244"/>
    <lineage>
        <taxon>Eukaryota</taxon>
        <taxon>Viridiplantae</taxon>
        <taxon>Streptophyta</taxon>
        <taxon>Embryophyta</taxon>
        <taxon>Tracheophyta</taxon>
        <taxon>Spermatophyta</taxon>
        <taxon>Magnoliopsida</taxon>
        <taxon>eudicotyledons</taxon>
        <taxon>Gunneridae</taxon>
        <taxon>Pentapetalae</taxon>
        <taxon>rosids</taxon>
        <taxon>fabids</taxon>
        <taxon>Fabales</taxon>
        <taxon>Quillajaceae</taxon>
        <taxon>Quillaja</taxon>
    </lineage>
</organism>
<dbReference type="PANTHER" id="PTHR33184">
    <property type="entry name" value="PROTEIN TAPETUM DETERMINANT 1-LIKE-RELATED"/>
    <property type="match status" value="1"/>
</dbReference>